<organism evidence="1">
    <name type="scientific">Amblyomma parvum</name>
    <name type="common">South American tick</name>
    <dbReference type="NCBI Taxonomy" id="251391"/>
    <lineage>
        <taxon>Eukaryota</taxon>
        <taxon>Metazoa</taxon>
        <taxon>Ecdysozoa</taxon>
        <taxon>Arthropoda</taxon>
        <taxon>Chelicerata</taxon>
        <taxon>Arachnida</taxon>
        <taxon>Acari</taxon>
        <taxon>Parasitiformes</taxon>
        <taxon>Ixodida</taxon>
        <taxon>Ixodoidea</taxon>
        <taxon>Ixodidae</taxon>
        <taxon>Amblyomminae</taxon>
        <taxon>Amblyomma</taxon>
    </lineage>
</organism>
<proteinExistence type="evidence at transcript level"/>
<dbReference type="AlphaFoldDB" id="A0A023G271"/>
<accession>A0A023G271</accession>
<evidence type="ECO:0000313" key="1">
    <source>
        <dbReference type="EMBL" id="JAC27128.1"/>
    </source>
</evidence>
<reference evidence="1" key="1">
    <citation type="submission" date="2014-03" db="EMBL/GenBank/DDBJ databases">
        <title>The sialotranscriptome of Amblyomma triste, Amblyomma parvum and Amblyomma cajennense ticks, uncovered by 454-based RNA-seq.</title>
        <authorList>
            <person name="Garcia G.R."/>
            <person name="Gardinassi L.G."/>
            <person name="Ribeiro J.M."/>
            <person name="Anatrielo E."/>
            <person name="Ferreira B.R."/>
            <person name="Moreira H.N."/>
            <person name="Mafra C."/>
            <person name="Olegario M.M."/>
            <person name="Szabo P.J."/>
            <person name="Miranda-Santos I.K."/>
            <person name="Maruyama S.R."/>
        </authorList>
    </citation>
    <scope>NUCLEOTIDE SEQUENCE</scope>
    <source>
        <strain evidence="1">Araguapaz</strain>
        <tissue evidence="1">Salivary glands</tissue>
    </source>
</reference>
<protein>
    <submittedName>
        <fullName evidence="1">Putative secreted protein</fullName>
    </submittedName>
</protein>
<sequence>MCVRTIFFSDCVLGARSLILTNLSQSAVRIVSYALRYSDSYHISYIASFRNFFTPCKAGCSYEWCFCDSSVCSNGLLFISSVILCVHFYFWCEPVCVPG</sequence>
<dbReference type="EMBL" id="GBBL01000192">
    <property type="protein sequence ID" value="JAC27128.1"/>
    <property type="molecule type" value="mRNA"/>
</dbReference>
<name>A0A023G271_AMBPA</name>